<feature type="transmembrane region" description="Helical" evidence="1">
    <location>
        <begin position="51"/>
        <end position="74"/>
    </location>
</feature>
<dbReference type="KEGG" id="tce:A3L02_09475"/>
<organism evidence="2 3">
    <name type="scientific">Thermococcus celer Vu 13 = JCM 8558</name>
    <dbReference type="NCBI Taxonomy" id="1293037"/>
    <lineage>
        <taxon>Archaea</taxon>
        <taxon>Methanobacteriati</taxon>
        <taxon>Methanobacteriota</taxon>
        <taxon>Thermococci</taxon>
        <taxon>Thermococcales</taxon>
        <taxon>Thermococcaceae</taxon>
        <taxon>Thermococcus</taxon>
    </lineage>
</organism>
<accession>A0A218P4C3</accession>
<feature type="transmembrane region" description="Helical" evidence="1">
    <location>
        <begin position="6"/>
        <end position="39"/>
    </location>
</feature>
<evidence type="ECO:0000313" key="2">
    <source>
        <dbReference type="EMBL" id="ASI99777.1"/>
    </source>
</evidence>
<evidence type="ECO:0000313" key="3">
    <source>
        <dbReference type="Proteomes" id="UP000197156"/>
    </source>
</evidence>
<sequence length="185" mass="20886">MLEVLDFIFLLVLVIAVIVGVILGGILALAATAVAWGSLILTIGHGTRLDIGLGSLYVVFWMMTATLIFSLKVWPDRSKLHPAQALAFGYFPQVLILFMMEHVSLSITGLLVIWLLNDKSVYTRLPPEFFERRILTSLLYLQAAVALLITRSPFAIPYFFMVWWWIRVSMSKEALIKTERDEVLG</sequence>
<feature type="transmembrane region" description="Helical" evidence="1">
    <location>
        <begin position="138"/>
        <end position="166"/>
    </location>
</feature>
<keyword evidence="3" id="KW-1185">Reference proteome</keyword>
<protein>
    <submittedName>
        <fullName evidence="2">Uncharacterized protein</fullName>
    </submittedName>
</protein>
<name>A0A218P4C3_THECE</name>
<dbReference type="Proteomes" id="UP000197156">
    <property type="component" value="Chromosome"/>
</dbReference>
<proteinExistence type="predicted"/>
<dbReference type="GeneID" id="33324994"/>
<dbReference type="AlphaFoldDB" id="A0A218P4C3"/>
<keyword evidence="1" id="KW-1133">Transmembrane helix</keyword>
<dbReference type="RefSeq" id="WP_088863693.1">
    <property type="nucleotide sequence ID" value="NZ_CP014854.1"/>
</dbReference>
<dbReference type="EMBL" id="CP014854">
    <property type="protein sequence ID" value="ASI99777.1"/>
    <property type="molecule type" value="Genomic_DNA"/>
</dbReference>
<evidence type="ECO:0000256" key="1">
    <source>
        <dbReference type="SAM" id="Phobius"/>
    </source>
</evidence>
<feature type="transmembrane region" description="Helical" evidence="1">
    <location>
        <begin position="94"/>
        <end position="117"/>
    </location>
</feature>
<gene>
    <name evidence="2" type="ORF">A3L02_09475</name>
</gene>
<keyword evidence="1" id="KW-0472">Membrane</keyword>
<reference evidence="2 3" key="1">
    <citation type="submission" date="2016-03" db="EMBL/GenBank/DDBJ databases">
        <title>Complete genome sequence of Thermococcus celer.</title>
        <authorList>
            <person name="Oger P.M."/>
        </authorList>
    </citation>
    <scope>NUCLEOTIDE SEQUENCE [LARGE SCALE GENOMIC DNA]</scope>
    <source>
        <strain evidence="2 3">Vu 13</strain>
    </source>
</reference>
<keyword evidence="1" id="KW-0812">Transmembrane</keyword>